<gene>
    <name evidence="1" type="ORF">N3K66_004382</name>
</gene>
<organism evidence="1 2">
    <name type="scientific">Trichothecium roseum</name>
    <dbReference type="NCBI Taxonomy" id="47278"/>
    <lineage>
        <taxon>Eukaryota</taxon>
        <taxon>Fungi</taxon>
        <taxon>Dikarya</taxon>
        <taxon>Ascomycota</taxon>
        <taxon>Pezizomycotina</taxon>
        <taxon>Sordariomycetes</taxon>
        <taxon>Hypocreomycetidae</taxon>
        <taxon>Hypocreales</taxon>
        <taxon>Hypocreales incertae sedis</taxon>
        <taxon>Trichothecium</taxon>
    </lineage>
</organism>
<keyword evidence="2" id="KW-1185">Reference proteome</keyword>
<name>A0ACC0V144_9HYPO</name>
<reference evidence="1" key="1">
    <citation type="submission" date="2022-10" db="EMBL/GenBank/DDBJ databases">
        <title>Complete Genome of Trichothecium roseum strain YXFP-22015, a Plant Pathogen Isolated from Citrus.</title>
        <authorList>
            <person name="Wang Y."/>
            <person name="Zhu L."/>
        </authorList>
    </citation>
    <scope>NUCLEOTIDE SEQUENCE</scope>
    <source>
        <strain evidence="1">YXFP-22015</strain>
    </source>
</reference>
<evidence type="ECO:0000313" key="2">
    <source>
        <dbReference type="Proteomes" id="UP001163324"/>
    </source>
</evidence>
<dbReference type="EMBL" id="CM047943">
    <property type="protein sequence ID" value="KAI9900120.1"/>
    <property type="molecule type" value="Genomic_DNA"/>
</dbReference>
<comment type="caution">
    <text evidence="1">The sequence shown here is derived from an EMBL/GenBank/DDBJ whole genome shotgun (WGS) entry which is preliminary data.</text>
</comment>
<dbReference type="Proteomes" id="UP001163324">
    <property type="component" value="Chromosome 4"/>
</dbReference>
<proteinExistence type="predicted"/>
<accession>A0ACC0V144</accession>
<protein>
    <submittedName>
        <fullName evidence="1">Uncharacterized protein</fullName>
    </submittedName>
</protein>
<evidence type="ECO:0000313" key="1">
    <source>
        <dbReference type="EMBL" id="KAI9900120.1"/>
    </source>
</evidence>
<sequence length="466" mass="50503">MPDLTGLRKQISRGNIFLPGDEGYESCLKRWSVACEKNAALVIQPKDADEVACAVKYAVSHSIPLTACCGGHSSSGTSSTEGMLIDLRLMRQIDVDQTNMTISFGGGCIWQDIDSTLDPMKLATVGGVVNHTGTSGLILGGGHGYLTAKHGLTIDCIQSAEVVLADGSIVQASSSSNPDLFWALRGAGAQFGIVTRFVSRVFPQDEVWSGTLAYTLDKLPALVEIANEFHDRQNRDGHCLAIGIGFTPDGATRGLSAIPLYHGSLEDGRAYFSKLLEIGPVVDNTMTMTMGSVNTLLNPIFDHGSRRLMGSGNAMMPLKADDLQRIADEFWEFCEKHQIGAKSVIALELFSTHMIEKVAQTATAYANRGNYYDAVTAFGWTDPSLDGTLREFNRHICKQIRQTIGYTFGGDGAVGRYINIEADRVSPQDAYGVNLGRLRELKARYDPGNVFNKWHGIHPADSGKSE</sequence>